<evidence type="ECO:0000259" key="1">
    <source>
        <dbReference type="Pfam" id="PF24864"/>
    </source>
</evidence>
<dbReference type="OrthoDB" id="515692at2759"/>
<dbReference type="PANTHER" id="PTHR38790">
    <property type="entry name" value="2EXR DOMAIN-CONTAINING PROTEIN-RELATED"/>
    <property type="match status" value="1"/>
</dbReference>
<reference evidence="2" key="2">
    <citation type="submission" date="2020-05" db="EMBL/GenBank/DDBJ databases">
        <authorList>
            <person name="Kim H.-S."/>
            <person name="Proctor R.H."/>
            <person name="Brown D.W."/>
        </authorList>
    </citation>
    <scope>NUCLEOTIDE SEQUENCE</scope>
    <source>
        <strain evidence="2">NRRL 20472</strain>
    </source>
</reference>
<organism evidence="2 3">
    <name type="scientific">Fusarium sarcochroum</name>
    <dbReference type="NCBI Taxonomy" id="1208366"/>
    <lineage>
        <taxon>Eukaryota</taxon>
        <taxon>Fungi</taxon>
        <taxon>Dikarya</taxon>
        <taxon>Ascomycota</taxon>
        <taxon>Pezizomycotina</taxon>
        <taxon>Sordariomycetes</taxon>
        <taxon>Hypocreomycetidae</taxon>
        <taxon>Hypocreales</taxon>
        <taxon>Nectriaceae</taxon>
        <taxon>Fusarium</taxon>
        <taxon>Fusarium lateritium species complex</taxon>
    </lineage>
</organism>
<protein>
    <recommendedName>
        <fullName evidence="1">DUF7730 domain-containing protein</fullName>
    </recommendedName>
</protein>
<comment type="caution">
    <text evidence="2">The sequence shown here is derived from an EMBL/GenBank/DDBJ whole genome shotgun (WGS) entry which is preliminary data.</text>
</comment>
<reference evidence="2" key="1">
    <citation type="journal article" date="2020" name="BMC Genomics">
        <title>Correction to: Identification and distribution of gene clusters required for synthesis of sphingolipid metabolism inhibitors in diverse species of the filamentous fungus Fusarium.</title>
        <authorList>
            <person name="Kim H.S."/>
            <person name="Lohmar J.M."/>
            <person name="Busman M."/>
            <person name="Brown D.W."/>
            <person name="Naumann T.A."/>
            <person name="Divon H.H."/>
            <person name="Lysoe E."/>
            <person name="Uhlig S."/>
            <person name="Proctor R.H."/>
        </authorList>
    </citation>
    <scope>NUCLEOTIDE SEQUENCE</scope>
    <source>
        <strain evidence="2">NRRL 20472</strain>
    </source>
</reference>
<evidence type="ECO:0000313" key="3">
    <source>
        <dbReference type="Proteomes" id="UP000622797"/>
    </source>
</evidence>
<gene>
    <name evidence="2" type="ORF">FSARC_1664</name>
</gene>
<proteinExistence type="predicted"/>
<feature type="domain" description="DUF7730" evidence="1">
    <location>
        <begin position="12"/>
        <end position="125"/>
    </location>
</feature>
<keyword evidence="3" id="KW-1185">Reference proteome</keyword>
<sequence>MGIIFPRGIHQEGNVDFFRQLPRELRYMIYERIFGGRTIHIMYYNVDDANYMKRENHPRGRIPGFVHCVCRRPPDAEPHQHREDDHKWCYISANFLRTCKQAFEDGIRTLYGSNTFIFDDHFDFDRFITTAYRYRKVIRTMNIYGGTSIGLGCLTETFRNLVQFPYVGSRMNVRIHLNLSYVSKGQFKKTMLALIRDFEPYPTEGYMTHLSRLVNLTFLLPSSHTGLLQTSLRRAGYDHVAEQATKVIPFDRKIYGADSDDENFGYMLF</sequence>
<accession>A0A8H4U8I6</accession>
<evidence type="ECO:0000313" key="2">
    <source>
        <dbReference type="EMBL" id="KAF4971504.1"/>
    </source>
</evidence>
<dbReference type="EMBL" id="JABEXW010000092">
    <property type="protein sequence ID" value="KAF4971504.1"/>
    <property type="molecule type" value="Genomic_DNA"/>
</dbReference>
<dbReference type="InterPro" id="IPR056632">
    <property type="entry name" value="DUF7730"/>
</dbReference>
<dbReference type="Pfam" id="PF24864">
    <property type="entry name" value="DUF7730"/>
    <property type="match status" value="1"/>
</dbReference>
<dbReference type="Proteomes" id="UP000622797">
    <property type="component" value="Unassembled WGS sequence"/>
</dbReference>
<name>A0A8H4U8I6_9HYPO</name>
<dbReference type="AlphaFoldDB" id="A0A8H4U8I6"/>